<name>A0A5L4NNC7_CAMLA</name>
<dbReference type="EMBL" id="AABOWU010000014">
    <property type="protein sequence ID" value="EAI3914696.1"/>
    <property type="molecule type" value="Genomic_DNA"/>
</dbReference>
<evidence type="ECO:0000256" key="5">
    <source>
        <dbReference type="PIRSR" id="PIRSR600821-52"/>
    </source>
</evidence>
<dbReference type="PANTHER" id="PTHR30511">
    <property type="entry name" value="ALANINE RACEMASE"/>
    <property type="match status" value="1"/>
</dbReference>
<sequence length="335" mass="38150">MAYIKIDRLAYEYNLDLIASKAGGYQKVICVFKDNAYGHGAKLLAPIARAKGINFIAVKNETEAKELEDIFDNILILSHHPHGNESEKFIYALNDKNDIKKFKQNIKIHLVVDTNMHRNGIIPEEIQEVIQELQSNNLILHGVMMHFAGSDEIDASYFVQKQKFKQAKELIYTLLCDEAKKLIFHSHNSEALFRASELGCDEYCRVGLVQFGYAHFNKDLRKVLSLWAEKLSQRVLKKGQSVGYGGVYNAKEDLEIATYDLGYADGLLRYDGKQDFFLPNGKKLLGKMSMDSFSCENDEDEICVLNDANIMASFFNTINYEILVKLSPNLKRILV</sequence>
<comment type="caution">
    <text evidence="6">The sequence shown here is derived from an EMBL/GenBank/DDBJ whole genome shotgun (WGS) entry which is preliminary data.</text>
</comment>
<dbReference type="RefSeq" id="WP_220567288.1">
    <property type="nucleotide sequence ID" value="NZ_JAEBQF010000065.1"/>
</dbReference>
<accession>A0A5L4NNC7</accession>
<dbReference type="Gene3D" id="2.40.37.10">
    <property type="entry name" value="Lyase, Ornithine Decarboxylase, Chain A, domain 1"/>
    <property type="match status" value="1"/>
</dbReference>
<dbReference type="NCBIfam" id="NF000791">
    <property type="entry name" value="PRK00053.2-2"/>
    <property type="match status" value="1"/>
</dbReference>
<dbReference type="SMART" id="SM01005">
    <property type="entry name" value="Ala_racemase_C"/>
    <property type="match status" value="1"/>
</dbReference>
<feature type="binding site" evidence="5">
    <location>
        <position position="118"/>
    </location>
    <ligand>
        <name>substrate</name>
    </ligand>
</feature>
<proteinExistence type="predicted"/>
<dbReference type="GO" id="GO:0009252">
    <property type="term" value="P:peptidoglycan biosynthetic process"/>
    <property type="evidence" value="ECO:0007669"/>
    <property type="project" value="TreeGrafter"/>
</dbReference>
<dbReference type="InterPro" id="IPR009006">
    <property type="entry name" value="Ala_racemase/Decarboxylase_C"/>
</dbReference>
<feature type="binding site" evidence="5">
    <location>
        <position position="290"/>
    </location>
    <ligand>
        <name>substrate</name>
    </ligand>
</feature>
<dbReference type="InterPro" id="IPR001608">
    <property type="entry name" value="Ala_racemase_N"/>
</dbReference>
<dbReference type="Pfam" id="PF00842">
    <property type="entry name" value="Ala_racemase_C"/>
    <property type="match status" value="1"/>
</dbReference>
<dbReference type="Pfam" id="PF01168">
    <property type="entry name" value="Ala_racemase_N"/>
    <property type="match status" value="1"/>
</dbReference>
<gene>
    <name evidence="6" type="ORF">YZ34_06690</name>
</gene>
<dbReference type="GO" id="GO:0030632">
    <property type="term" value="P:D-alanine biosynthetic process"/>
    <property type="evidence" value="ECO:0007669"/>
    <property type="project" value="TreeGrafter"/>
</dbReference>
<comment type="cofactor">
    <cofactor evidence="1 4">
        <name>pyridoxal 5'-phosphate</name>
        <dbReference type="ChEBI" id="CHEBI:597326"/>
    </cofactor>
</comment>
<protein>
    <submittedName>
        <fullName evidence="6">Alanine racemase</fullName>
        <ecNumber evidence="6">5.1.1.1</ecNumber>
    </submittedName>
</protein>
<evidence type="ECO:0000256" key="1">
    <source>
        <dbReference type="ARBA" id="ARBA00001933"/>
    </source>
</evidence>
<dbReference type="GO" id="GO:0005829">
    <property type="term" value="C:cytosol"/>
    <property type="evidence" value="ECO:0007669"/>
    <property type="project" value="TreeGrafter"/>
</dbReference>
<reference evidence="6 7" key="1">
    <citation type="submission" date="2018-05" db="EMBL/GenBank/DDBJ databases">
        <authorList>
            <consortium name="PulseNet: The National Subtyping Network for Foodborne Disease Surveillance"/>
            <person name="Tarr C.L."/>
            <person name="Trees E."/>
            <person name="Katz L.S."/>
            <person name="Carleton-Romer H.A."/>
            <person name="Stroika S."/>
            <person name="Kucerova Z."/>
            <person name="Roache K.F."/>
            <person name="Sabol A.L."/>
            <person name="Besser J."/>
            <person name="Gerner-Smidt P."/>
        </authorList>
    </citation>
    <scope>NUCLEOTIDE SEQUENCE [LARGE SCALE GENOMIC DNA]</scope>
    <source>
        <strain evidence="6 7">D6489</strain>
    </source>
</reference>
<dbReference type="InterPro" id="IPR029066">
    <property type="entry name" value="PLP-binding_barrel"/>
</dbReference>
<dbReference type="SUPFAM" id="SSF51419">
    <property type="entry name" value="PLP-binding barrel"/>
    <property type="match status" value="1"/>
</dbReference>
<dbReference type="GO" id="GO:0030170">
    <property type="term" value="F:pyridoxal phosphate binding"/>
    <property type="evidence" value="ECO:0007669"/>
    <property type="project" value="TreeGrafter"/>
</dbReference>
<dbReference type="EC" id="5.1.1.1" evidence="6"/>
<dbReference type="Proteomes" id="UP000559808">
    <property type="component" value="Unassembled WGS sequence"/>
</dbReference>
<dbReference type="GO" id="GO:0008784">
    <property type="term" value="F:alanine racemase activity"/>
    <property type="evidence" value="ECO:0007669"/>
    <property type="project" value="UniProtKB-EC"/>
</dbReference>
<dbReference type="PANTHER" id="PTHR30511:SF0">
    <property type="entry name" value="ALANINE RACEMASE, CATABOLIC-RELATED"/>
    <property type="match status" value="1"/>
</dbReference>
<dbReference type="InterPro" id="IPR000821">
    <property type="entry name" value="Ala_racemase"/>
</dbReference>
<evidence type="ECO:0000313" key="6">
    <source>
        <dbReference type="EMBL" id="EAI3914696.1"/>
    </source>
</evidence>
<dbReference type="Gene3D" id="3.20.20.10">
    <property type="entry name" value="Alanine racemase"/>
    <property type="match status" value="1"/>
</dbReference>
<dbReference type="PROSITE" id="PS00395">
    <property type="entry name" value="ALANINE_RACEMASE"/>
    <property type="match status" value="1"/>
</dbReference>
<dbReference type="InterPro" id="IPR020622">
    <property type="entry name" value="Ala_racemase_pyridoxalP-BS"/>
</dbReference>
<evidence type="ECO:0000256" key="3">
    <source>
        <dbReference type="ARBA" id="ARBA00023235"/>
    </source>
</evidence>
<organism evidence="6 7">
    <name type="scientific">Campylobacter lari</name>
    <dbReference type="NCBI Taxonomy" id="201"/>
    <lineage>
        <taxon>Bacteria</taxon>
        <taxon>Pseudomonadati</taxon>
        <taxon>Campylobacterota</taxon>
        <taxon>Epsilonproteobacteria</taxon>
        <taxon>Campylobacterales</taxon>
        <taxon>Campylobacteraceae</taxon>
        <taxon>Campylobacter</taxon>
    </lineage>
</organism>
<dbReference type="InterPro" id="IPR011079">
    <property type="entry name" value="Ala_racemase_C"/>
</dbReference>
<evidence type="ECO:0000256" key="4">
    <source>
        <dbReference type="PIRSR" id="PIRSR600821-50"/>
    </source>
</evidence>
<evidence type="ECO:0000313" key="7">
    <source>
        <dbReference type="Proteomes" id="UP000559808"/>
    </source>
</evidence>
<evidence type="ECO:0000256" key="2">
    <source>
        <dbReference type="ARBA" id="ARBA00022898"/>
    </source>
</evidence>
<keyword evidence="2 4" id="KW-0663">Pyridoxal phosphate</keyword>
<feature type="modified residue" description="N6-(pyridoxal phosphate)lysine" evidence="4">
    <location>
        <position position="33"/>
    </location>
</feature>
<dbReference type="SUPFAM" id="SSF50621">
    <property type="entry name" value="Alanine racemase C-terminal domain-like"/>
    <property type="match status" value="1"/>
</dbReference>
<dbReference type="PRINTS" id="PR00992">
    <property type="entry name" value="ALARACEMASE"/>
</dbReference>
<keyword evidence="3 6" id="KW-0413">Isomerase</keyword>
<dbReference type="AlphaFoldDB" id="A0A5L4NNC7"/>